<proteinExistence type="predicted"/>
<feature type="non-terminal residue" evidence="2">
    <location>
        <position position="57"/>
    </location>
</feature>
<accession>X0TGZ5</accession>
<dbReference type="AlphaFoldDB" id="X0TGZ5"/>
<organism evidence="2">
    <name type="scientific">marine sediment metagenome</name>
    <dbReference type="NCBI Taxonomy" id="412755"/>
    <lineage>
        <taxon>unclassified sequences</taxon>
        <taxon>metagenomes</taxon>
        <taxon>ecological metagenomes</taxon>
    </lineage>
</organism>
<evidence type="ECO:0000313" key="2">
    <source>
        <dbReference type="EMBL" id="GAF86546.1"/>
    </source>
</evidence>
<gene>
    <name evidence="2" type="ORF">S01H1_30804</name>
</gene>
<feature type="coiled-coil region" evidence="1">
    <location>
        <begin position="13"/>
        <end position="40"/>
    </location>
</feature>
<dbReference type="EMBL" id="BARS01018976">
    <property type="protein sequence ID" value="GAF86546.1"/>
    <property type="molecule type" value="Genomic_DNA"/>
</dbReference>
<keyword evidence="1" id="KW-0175">Coiled coil</keyword>
<sequence length="57" mass="6667">MTFFPRYLDLIKLDKISIKLEFLQEENVATNSKAVEVEEEDVLMATGVIVRRRKLLI</sequence>
<protein>
    <submittedName>
        <fullName evidence="2">Uncharacterized protein</fullName>
    </submittedName>
</protein>
<comment type="caution">
    <text evidence="2">The sequence shown here is derived from an EMBL/GenBank/DDBJ whole genome shotgun (WGS) entry which is preliminary data.</text>
</comment>
<evidence type="ECO:0000256" key="1">
    <source>
        <dbReference type="SAM" id="Coils"/>
    </source>
</evidence>
<reference evidence="2" key="1">
    <citation type="journal article" date="2014" name="Front. Microbiol.">
        <title>High frequency of phylogenetically diverse reductive dehalogenase-homologous genes in deep subseafloor sedimentary metagenomes.</title>
        <authorList>
            <person name="Kawai M."/>
            <person name="Futagami T."/>
            <person name="Toyoda A."/>
            <person name="Takaki Y."/>
            <person name="Nishi S."/>
            <person name="Hori S."/>
            <person name="Arai W."/>
            <person name="Tsubouchi T."/>
            <person name="Morono Y."/>
            <person name="Uchiyama I."/>
            <person name="Ito T."/>
            <person name="Fujiyama A."/>
            <person name="Inagaki F."/>
            <person name="Takami H."/>
        </authorList>
    </citation>
    <scope>NUCLEOTIDE SEQUENCE</scope>
    <source>
        <strain evidence="2">Expedition CK06-06</strain>
    </source>
</reference>
<name>X0TGZ5_9ZZZZ</name>